<dbReference type="InterPro" id="IPR032823">
    <property type="entry name" value="BCA_ABC_TP_C"/>
</dbReference>
<keyword evidence="2" id="KW-0547">Nucleotide-binding</keyword>
<evidence type="ECO:0000259" key="4">
    <source>
        <dbReference type="PROSITE" id="PS50893"/>
    </source>
</evidence>
<accession>A0ABU0FIM7</accession>
<organism evidence="5 6">
    <name type="scientific">Labrys monachus</name>
    <dbReference type="NCBI Taxonomy" id="217067"/>
    <lineage>
        <taxon>Bacteria</taxon>
        <taxon>Pseudomonadati</taxon>
        <taxon>Pseudomonadota</taxon>
        <taxon>Alphaproteobacteria</taxon>
        <taxon>Hyphomicrobiales</taxon>
        <taxon>Xanthobacteraceae</taxon>
        <taxon>Labrys</taxon>
    </lineage>
</organism>
<dbReference type="PROSITE" id="PS50893">
    <property type="entry name" value="ABC_TRANSPORTER_2"/>
    <property type="match status" value="1"/>
</dbReference>
<dbReference type="Gene3D" id="3.40.50.300">
    <property type="entry name" value="P-loop containing nucleotide triphosphate hydrolases"/>
    <property type="match status" value="1"/>
</dbReference>
<dbReference type="GO" id="GO:0005524">
    <property type="term" value="F:ATP binding"/>
    <property type="evidence" value="ECO:0007669"/>
    <property type="project" value="UniProtKB-KW"/>
</dbReference>
<keyword evidence="1" id="KW-0813">Transport</keyword>
<comment type="caution">
    <text evidence="5">The sequence shown here is derived from an EMBL/GenBank/DDBJ whole genome shotgun (WGS) entry which is preliminary data.</text>
</comment>
<protein>
    <submittedName>
        <fullName evidence="5">Branched-chain amino acid transport system ATP-binding protein</fullName>
    </submittedName>
</protein>
<dbReference type="InterPro" id="IPR027417">
    <property type="entry name" value="P-loop_NTPase"/>
</dbReference>
<dbReference type="SUPFAM" id="SSF52540">
    <property type="entry name" value="P-loop containing nucleoside triphosphate hydrolases"/>
    <property type="match status" value="1"/>
</dbReference>
<evidence type="ECO:0000313" key="6">
    <source>
        <dbReference type="Proteomes" id="UP001237448"/>
    </source>
</evidence>
<dbReference type="CDD" id="cd03219">
    <property type="entry name" value="ABC_Mj1267_LivG_branched"/>
    <property type="match status" value="1"/>
</dbReference>
<evidence type="ECO:0000256" key="2">
    <source>
        <dbReference type="ARBA" id="ARBA00022741"/>
    </source>
</evidence>
<name>A0ABU0FIM7_9HYPH</name>
<proteinExistence type="predicted"/>
<dbReference type="EMBL" id="JAUSVK010000001">
    <property type="protein sequence ID" value="MDQ0394459.1"/>
    <property type="molecule type" value="Genomic_DNA"/>
</dbReference>
<dbReference type="Proteomes" id="UP001237448">
    <property type="component" value="Unassembled WGS sequence"/>
</dbReference>
<evidence type="ECO:0000256" key="1">
    <source>
        <dbReference type="ARBA" id="ARBA00022448"/>
    </source>
</evidence>
<dbReference type="InterPro" id="IPR003593">
    <property type="entry name" value="AAA+_ATPase"/>
</dbReference>
<dbReference type="RefSeq" id="WP_307431516.1">
    <property type="nucleotide sequence ID" value="NZ_JAUSVK010000001.1"/>
</dbReference>
<gene>
    <name evidence="5" type="ORF">J3R73_004251</name>
</gene>
<dbReference type="InterPro" id="IPR051120">
    <property type="entry name" value="ABC_AA/LPS_Transport"/>
</dbReference>
<dbReference type="PANTHER" id="PTHR45772:SF9">
    <property type="entry name" value="CONSERVED COMPONENT OF ABC TRANSPORTER FOR NATURAL AMINO ACIDS"/>
    <property type="match status" value="1"/>
</dbReference>
<evidence type="ECO:0000313" key="5">
    <source>
        <dbReference type="EMBL" id="MDQ0394459.1"/>
    </source>
</evidence>
<feature type="domain" description="ABC transporter" evidence="4">
    <location>
        <begin position="6"/>
        <end position="241"/>
    </location>
</feature>
<evidence type="ECO:0000256" key="3">
    <source>
        <dbReference type="ARBA" id="ARBA00022840"/>
    </source>
</evidence>
<keyword evidence="6" id="KW-1185">Reference proteome</keyword>
<keyword evidence="3 5" id="KW-0067">ATP-binding</keyword>
<sequence>MTTPILSATNVSKSFGGLRAVRDVSFEVRPGEMFGIAGPNGSGKSTLFNIITGIPFGPTSGEVRFKGERIDGRPAYAIARAGLCRTFQKDAEFPDLSAADSLEISAVYNGRVDRRTAARRADEAFALVAFDGGRRDMLSSELSVFEKKQLMIASALVSRPAVLMLDEPASGLTRPEIEQLDALLRNVNASGVTILLIEHVLALLLSVSQRLLILNQGEVLAEGEPSAVVRRPDVVEAYLGKRSQ</sequence>
<dbReference type="Pfam" id="PF00005">
    <property type="entry name" value="ABC_tran"/>
    <property type="match status" value="1"/>
</dbReference>
<dbReference type="Pfam" id="PF12399">
    <property type="entry name" value="BCA_ABC_TP_C"/>
    <property type="match status" value="1"/>
</dbReference>
<dbReference type="PANTHER" id="PTHR45772">
    <property type="entry name" value="CONSERVED COMPONENT OF ABC TRANSPORTER FOR NATURAL AMINO ACIDS-RELATED"/>
    <property type="match status" value="1"/>
</dbReference>
<dbReference type="InterPro" id="IPR003439">
    <property type="entry name" value="ABC_transporter-like_ATP-bd"/>
</dbReference>
<dbReference type="SMART" id="SM00382">
    <property type="entry name" value="AAA"/>
    <property type="match status" value="1"/>
</dbReference>
<reference evidence="5 6" key="1">
    <citation type="submission" date="2023-07" db="EMBL/GenBank/DDBJ databases">
        <title>Genomic Encyclopedia of Type Strains, Phase IV (KMG-IV): sequencing the most valuable type-strain genomes for metagenomic binning, comparative biology and taxonomic classification.</title>
        <authorList>
            <person name="Goeker M."/>
        </authorList>
    </citation>
    <scope>NUCLEOTIDE SEQUENCE [LARGE SCALE GENOMIC DNA]</scope>
    <source>
        <strain evidence="5 6">DSM 5896</strain>
    </source>
</reference>